<reference evidence="2" key="1">
    <citation type="submission" date="2014-07" db="EMBL/GenBank/DDBJ databases">
        <title>Methanogenic archaea and the global carbon cycle.</title>
        <authorList>
            <person name="Henriksen J.R."/>
            <person name="Luke J."/>
            <person name="Reinhart S."/>
            <person name="Benedict M.N."/>
            <person name="Youngblut N.D."/>
            <person name="Metcalf M.E."/>
            <person name="Whitaker R.J."/>
            <person name="Metcalf W.W."/>
        </authorList>
    </citation>
    <scope>NUCLEOTIDE SEQUENCE [LARGE SCALE GENOMIC DNA]</scope>
    <source>
        <strain evidence="2">3</strain>
    </source>
</reference>
<dbReference type="EMBL" id="CP009517">
    <property type="protein sequence ID" value="AKB81071.1"/>
    <property type="molecule type" value="Genomic_DNA"/>
</dbReference>
<protein>
    <submittedName>
        <fullName evidence="2">Uncharacterized protein</fullName>
    </submittedName>
</protein>
<keyword evidence="3" id="KW-1185">Reference proteome</keyword>
<dbReference type="Proteomes" id="UP000033066">
    <property type="component" value="Chromosome"/>
</dbReference>
<proteinExistence type="predicted"/>
<sequence>MGEIIMDSVQVFYLRIAASFLVILSTLSTSAALTDEEGTTFEDENNETDFASTYNETEVTGQEIGLNFRFLTPVFQMIEAGIAVVNSILCVLGSNPGNSSEIENSLISLNENIERFNASL</sequence>
<accession>A0A0E3SID0</accession>
<dbReference type="PATRIC" id="fig|1434107.4.peg.658"/>
<feature type="transmembrane region" description="Helical" evidence="1">
    <location>
        <begin position="12"/>
        <end position="33"/>
    </location>
</feature>
<dbReference type="HOGENOM" id="CLU_2044404_0_0_2"/>
<keyword evidence="1" id="KW-0812">Transmembrane</keyword>
<gene>
    <name evidence="2" type="ORF">MSBR3_0493</name>
</gene>
<dbReference type="KEGG" id="mbak:MSBR3_0493"/>
<keyword evidence="1" id="KW-1133">Transmembrane helix</keyword>
<evidence type="ECO:0000256" key="1">
    <source>
        <dbReference type="SAM" id="Phobius"/>
    </source>
</evidence>
<name>A0A0E3SID0_METBA</name>
<organism evidence="2 3">
    <name type="scientific">Methanosarcina barkeri 3</name>
    <dbReference type="NCBI Taxonomy" id="1434107"/>
    <lineage>
        <taxon>Archaea</taxon>
        <taxon>Methanobacteriati</taxon>
        <taxon>Methanobacteriota</taxon>
        <taxon>Stenosarchaea group</taxon>
        <taxon>Methanomicrobia</taxon>
        <taxon>Methanosarcinales</taxon>
        <taxon>Methanosarcinaceae</taxon>
        <taxon>Methanosarcina</taxon>
    </lineage>
</organism>
<dbReference type="AlphaFoldDB" id="A0A0E3SID0"/>
<keyword evidence="1" id="KW-0472">Membrane</keyword>
<evidence type="ECO:0000313" key="2">
    <source>
        <dbReference type="EMBL" id="AKB81071.1"/>
    </source>
</evidence>
<evidence type="ECO:0000313" key="3">
    <source>
        <dbReference type="Proteomes" id="UP000033066"/>
    </source>
</evidence>